<feature type="compositionally biased region" description="Basic and acidic residues" evidence="1">
    <location>
        <begin position="221"/>
        <end position="230"/>
    </location>
</feature>
<protein>
    <submittedName>
        <fullName evidence="2">Uncharacterized protein</fullName>
    </submittedName>
</protein>
<sequence length="284" mass="31949">MGRKRGQNGETDGSGVPAMSIAQVGMGAGPTMPFPMPMMGGFPMAAGATGSDAIHKLRYQQMAAAYEQAKHAGIAPEVAELSEYHGLDDRATRALDEEMKKRRDTFDADMEALWVGLEGARNVSGLLMMKLKDMRMGTFRGMSALDRTVQAFAKAHRLDAQAAVKLGEVLDKREDPEGDMAKIGKHLERSNKPSSLMMMMLRDLREGLPIKEPVHSAAVGSKEHEKELKRGSRSKSRKRSRGRDRDRDRDRERGRSQKRSRKRSRGRDRSRSRSRRRSRSRERR</sequence>
<reference evidence="2" key="1">
    <citation type="submission" date="2021-01" db="EMBL/GenBank/DDBJ databases">
        <authorList>
            <person name="Corre E."/>
            <person name="Pelletier E."/>
            <person name="Niang G."/>
            <person name="Scheremetjew M."/>
            <person name="Finn R."/>
            <person name="Kale V."/>
            <person name="Holt S."/>
            <person name="Cochrane G."/>
            <person name="Meng A."/>
            <person name="Brown T."/>
            <person name="Cohen L."/>
        </authorList>
    </citation>
    <scope>NUCLEOTIDE SEQUENCE</scope>
</reference>
<proteinExistence type="predicted"/>
<evidence type="ECO:0000256" key="1">
    <source>
        <dbReference type="SAM" id="MobiDB-lite"/>
    </source>
</evidence>
<gene>
    <name evidence="2" type="ORF">NSCI0253_LOCUS40059</name>
</gene>
<accession>A0A7S1AUL6</accession>
<dbReference type="AlphaFoldDB" id="A0A7S1AUL6"/>
<feature type="region of interest" description="Disordered" evidence="1">
    <location>
        <begin position="214"/>
        <end position="284"/>
    </location>
</feature>
<feature type="compositionally biased region" description="Basic and acidic residues" evidence="1">
    <location>
        <begin position="243"/>
        <end position="255"/>
    </location>
</feature>
<dbReference type="EMBL" id="HBFQ01056500">
    <property type="protein sequence ID" value="CAD8865704.1"/>
    <property type="molecule type" value="Transcribed_RNA"/>
</dbReference>
<evidence type="ECO:0000313" key="2">
    <source>
        <dbReference type="EMBL" id="CAD8865704.1"/>
    </source>
</evidence>
<feature type="compositionally biased region" description="Basic residues" evidence="1">
    <location>
        <begin position="231"/>
        <end position="242"/>
    </location>
</feature>
<name>A0A7S1AUL6_NOCSC</name>
<feature type="compositionally biased region" description="Basic residues" evidence="1">
    <location>
        <begin position="256"/>
        <end position="284"/>
    </location>
</feature>
<organism evidence="2">
    <name type="scientific">Noctiluca scintillans</name>
    <name type="common">Sea sparkle</name>
    <name type="synonym">Red tide dinoflagellate</name>
    <dbReference type="NCBI Taxonomy" id="2966"/>
    <lineage>
        <taxon>Eukaryota</taxon>
        <taxon>Sar</taxon>
        <taxon>Alveolata</taxon>
        <taxon>Dinophyceae</taxon>
        <taxon>Noctilucales</taxon>
        <taxon>Noctilucaceae</taxon>
        <taxon>Noctiluca</taxon>
    </lineage>
</organism>